<evidence type="ECO:0000256" key="14">
    <source>
        <dbReference type="ARBA" id="ARBA00033999"/>
    </source>
</evidence>
<evidence type="ECO:0000256" key="12">
    <source>
        <dbReference type="ARBA" id="ARBA00023239"/>
    </source>
</evidence>
<sequence>MYVNLIWFRNDLRTLENPAVSAACQNNTFKVIAIYIATPNQWRSHHMAPKQAAFIYHNLISLKNELVHFDIKLYTHQSSTFLNAALYFIKFCLKHDVKNVFYNYEYMLNECERDNLVKKHLHRKKIFMYGFHGSMLLSPHVVKNKKNKTYQVYSPFKKCVLKHLKQLNLASPMLLKKNIKYKKMLTIRPFCYPMEEFDQTIFPIGEKRALYRLKIFCTNKIIRYGLHRNFPYLTSTSLLSPYLSIGVLSPIQCLKYILKKVPNVFSLSKKCTWLNEIIWREFYYYLIASYPILSKNQSIKKWTEKIPWKNNNIYLEAWKKGNTGFPIIDAGMRQLNTLGWMHNRLRMITASFLVKNLFIDWRLGHNYFMSKLIDGNFASNNGNWQWISSTGYNSTPYFRIFNPEIQSKKFDCLGKFILQYIPELKKIPISEIHNPHAWIIKNKVNFNYPAPIINYKLSRKNNLSVFIKTYNIHYK</sequence>
<organism evidence="21 22">
    <name type="scientific">Buchnera aphidicola</name>
    <name type="common">Nipponaphis monzeni</name>
    <dbReference type="NCBI Taxonomy" id="2495405"/>
    <lineage>
        <taxon>Bacteria</taxon>
        <taxon>Pseudomonadati</taxon>
        <taxon>Pseudomonadota</taxon>
        <taxon>Gammaproteobacteria</taxon>
        <taxon>Enterobacterales</taxon>
        <taxon>Erwiniaceae</taxon>
        <taxon>Buchnera</taxon>
    </lineage>
</organism>
<comment type="catalytic activity">
    <reaction evidence="14">
        <text>cyclobutadipyrimidine (in DNA) = 2 pyrimidine residues (in DNA).</text>
        <dbReference type="EC" id="4.1.99.3"/>
    </reaction>
</comment>
<dbReference type="InterPro" id="IPR014729">
    <property type="entry name" value="Rossmann-like_a/b/a_fold"/>
</dbReference>
<dbReference type="InterPro" id="IPR036155">
    <property type="entry name" value="Crypto/Photolyase_N_sf"/>
</dbReference>
<evidence type="ECO:0000313" key="21">
    <source>
        <dbReference type="EMBL" id="BBI01244.1"/>
    </source>
</evidence>
<dbReference type="PANTHER" id="PTHR11455">
    <property type="entry name" value="CRYPTOCHROME"/>
    <property type="match status" value="1"/>
</dbReference>
<dbReference type="PROSITE" id="PS00394">
    <property type="entry name" value="DNA_PHOTOLYASES_1_1"/>
    <property type="match status" value="1"/>
</dbReference>
<evidence type="ECO:0000256" key="2">
    <source>
        <dbReference type="ARBA" id="ARBA00005862"/>
    </source>
</evidence>
<evidence type="ECO:0000256" key="1">
    <source>
        <dbReference type="ARBA" id="ARBA00001932"/>
    </source>
</evidence>
<dbReference type="EMBL" id="AP019379">
    <property type="protein sequence ID" value="BBI01244.1"/>
    <property type="molecule type" value="Genomic_DNA"/>
</dbReference>
<dbReference type="InterPro" id="IPR018394">
    <property type="entry name" value="DNA_photolyase_1_CS_C"/>
</dbReference>
<feature type="binding site" evidence="17">
    <location>
        <position position="273"/>
    </location>
    <ligand>
        <name>FAD</name>
        <dbReference type="ChEBI" id="CHEBI:57692"/>
    </ligand>
</feature>
<evidence type="ECO:0000256" key="7">
    <source>
        <dbReference type="ARBA" id="ARBA00022763"/>
    </source>
</evidence>
<dbReference type="Pfam" id="PF00875">
    <property type="entry name" value="DNA_photolyase"/>
    <property type="match status" value="1"/>
</dbReference>
<evidence type="ECO:0000256" key="5">
    <source>
        <dbReference type="ARBA" id="ARBA00014046"/>
    </source>
</evidence>
<dbReference type="InterPro" id="IPR006050">
    <property type="entry name" value="DNA_photolyase_N"/>
</dbReference>
<accession>A0A455TA81</accession>
<dbReference type="GO" id="GO:0003677">
    <property type="term" value="F:DNA binding"/>
    <property type="evidence" value="ECO:0007669"/>
    <property type="project" value="UniProtKB-KW"/>
</dbReference>
<dbReference type="SUPFAM" id="SSF52425">
    <property type="entry name" value="Cryptochrome/photolyase, N-terminal domain"/>
    <property type="match status" value="1"/>
</dbReference>
<evidence type="ECO:0000256" key="6">
    <source>
        <dbReference type="ARBA" id="ARBA00022630"/>
    </source>
</evidence>
<comment type="function">
    <text evidence="15">Involved in repair of UV radiation-induced DNA damage. Catalyzes the light-dependent monomerization (300-600 nm) of cyclobutyl pyrimidine dimers (in cis-syn configuration), which are formed between adjacent bases on the same DNA strand upon exposure to ultraviolet radiation.</text>
</comment>
<dbReference type="GO" id="GO:0071949">
    <property type="term" value="F:FAD binding"/>
    <property type="evidence" value="ECO:0007669"/>
    <property type="project" value="TreeGrafter"/>
</dbReference>
<evidence type="ECO:0000259" key="20">
    <source>
        <dbReference type="PROSITE" id="PS51645"/>
    </source>
</evidence>
<dbReference type="GO" id="GO:0009416">
    <property type="term" value="P:response to light stimulus"/>
    <property type="evidence" value="ECO:0007669"/>
    <property type="project" value="TreeGrafter"/>
</dbReference>
<evidence type="ECO:0000256" key="9">
    <source>
        <dbReference type="ARBA" id="ARBA00022991"/>
    </source>
</evidence>
<feature type="binding site" evidence="17">
    <location>
        <begin position="236"/>
        <end position="240"/>
    </location>
    <ligand>
        <name>FAD</name>
        <dbReference type="ChEBI" id="CHEBI:57692"/>
    </ligand>
</feature>
<proteinExistence type="inferred from homology"/>
<dbReference type="Gene3D" id="3.40.50.620">
    <property type="entry name" value="HUPs"/>
    <property type="match status" value="1"/>
</dbReference>
<dbReference type="SUPFAM" id="SSF48173">
    <property type="entry name" value="Cryptochrome/photolyase FAD-binding domain"/>
    <property type="match status" value="1"/>
</dbReference>
<evidence type="ECO:0000256" key="19">
    <source>
        <dbReference type="RuleBase" id="RU004182"/>
    </source>
</evidence>
<comment type="cofactor">
    <cofactor evidence="17">
        <name>FAD</name>
        <dbReference type="ChEBI" id="CHEBI:57692"/>
    </cofactor>
    <text evidence="17">Binds 1 FAD per subunit.</text>
</comment>
<feature type="domain" description="Photolyase/cryptochrome alpha/beta" evidence="20">
    <location>
        <begin position="2"/>
        <end position="136"/>
    </location>
</feature>
<keyword evidence="11" id="KW-0234">DNA repair</keyword>
<dbReference type="OrthoDB" id="9772484at2"/>
<gene>
    <name evidence="21" type="primary">phrB</name>
    <name evidence="21" type="ORF">BUCNMO_236</name>
</gene>
<comment type="similarity">
    <text evidence="2">Belongs to the DNA photolyase class-1 family.</text>
</comment>
<dbReference type="Pfam" id="PF03441">
    <property type="entry name" value="FAD_binding_7"/>
    <property type="match status" value="1"/>
</dbReference>
<evidence type="ECO:0000256" key="17">
    <source>
        <dbReference type="PIRSR" id="PIRSR602081-1"/>
    </source>
</evidence>
<keyword evidence="7" id="KW-0227">DNA damage</keyword>
<evidence type="ECO:0000256" key="18">
    <source>
        <dbReference type="PIRSR" id="PIRSR602081-2"/>
    </source>
</evidence>
<evidence type="ECO:0000256" key="11">
    <source>
        <dbReference type="ARBA" id="ARBA00023204"/>
    </source>
</evidence>
<reference evidence="21 22" key="1">
    <citation type="journal article" date="2019" name="Proc. Natl. Acad. Sci. U.S.A.">
        <title>Exaggeration and cooption of innate immunity for social defense.</title>
        <authorList>
            <person name="Kutsukake M."/>
            <person name="Moriyama M."/>
            <person name="Shigenobu S."/>
            <person name="Meng X.-Y."/>
            <person name="Nikoh N."/>
            <person name="Noda C."/>
            <person name="Kobayashi S."/>
            <person name="Fukatsu T."/>
        </authorList>
    </citation>
    <scope>NUCLEOTIDE SEQUENCE [LARGE SCALE GENOMIC DNA]</scope>
    <source>
        <strain evidence="21 22">Nmo</strain>
    </source>
</reference>
<dbReference type="InterPro" id="IPR005101">
    <property type="entry name" value="Cryptochr/Photolyase_FAD-bd"/>
</dbReference>
<evidence type="ECO:0000256" key="16">
    <source>
        <dbReference type="ARBA" id="ARBA00083107"/>
    </source>
</evidence>
<dbReference type="EC" id="4.1.99.3" evidence="4"/>
<name>A0A455TA81_9GAMM</name>
<feature type="binding site" evidence="17">
    <location>
        <begin position="276"/>
        <end position="283"/>
    </location>
    <ligand>
        <name>FAD</name>
        <dbReference type="ChEBI" id="CHEBI:57692"/>
    </ligand>
</feature>
<protein>
    <recommendedName>
        <fullName evidence="5">Deoxyribodipyrimidine photo-lyase</fullName>
        <ecNumber evidence="4">4.1.99.3</ecNumber>
    </recommendedName>
    <alternativeName>
        <fullName evidence="13">DNA photolyase</fullName>
    </alternativeName>
    <alternativeName>
        <fullName evidence="16">Photoreactivating enzyme</fullName>
    </alternativeName>
</protein>
<dbReference type="PANTHER" id="PTHR11455:SF9">
    <property type="entry name" value="CRYPTOCHROME CIRCADIAN CLOCK 5 ISOFORM X1"/>
    <property type="match status" value="1"/>
</dbReference>
<dbReference type="PROSITE" id="PS51645">
    <property type="entry name" value="PHR_CRY_ALPHA_BETA"/>
    <property type="match status" value="1"/>
</dbReference>
<dbReference type="RefSeq" id="WP_158344873.1">
    <property type="nucleotide sequence ID" value="NZ_AP019379.1"/>
</dbReference>
<evidence type="ECO:0000256" key="10">
    <source>
        <dbReference type="ARBA" id="ARBA00023125"/>
    </source>
</evidence>
<dbReference type="NCBIfam" id="NF007955">
    <property type="entry name" value="PRK10674.1"/>
    <property type="match status" value="1"/>
</dbReference>
<dbReference type="PROSITE" id="PS00691">
    <property type="entry name" value="DNA_PHOTOLYASES_1_2"/>
    <property type="match status" value="1"/>
</dbReference>
<feature type="site" description="Electron transfer via tryptophanyl radical" evidence="18">
    <location>
        <position position="384"/>
    </location>
</feature>
<comment type="similarity">
    <text evidence="19">Belongs to the DNA photolyase family.</text>
</comment>
<keyword evidence="22" id="KW-1185">Reference proteome</keyword>
<evidence type="ECO:0000256" key="8">
    <source>
        <dbReference type="ARBA" id="ARBA00022827"/>
    </source>
</evidence>
<feature type="site" description="Electron transfer via tryptophanyl radical" evidence="18">
    <location>
        <position position="308"/>
    </location>
</feature>
<keyword evidence="8 17" id="KW-0274">FAD</keyword>
<dbReference type="GO" id="GO:0003904">
    <property type="term" value="F:deoxyribodipyrimidine photo-lyase activity"/>
    <property type="evidence" value="ECO:0007669"/>
    <property type="project" value="UniProtKB-EC"/>
</dbReference>
<evidence type="ECO:0000256" key="13">
    <source>
        <dbReference type="ARBA" id="ARBA00031671"/>
    </source>
</evidence>
<keyword evidence="12 21" id="KW-0456">Lyase</keyword>
<keyword evidence="10" id="KW-0238">DNA-binding</keyword>
<feature type="site" description="Electron transfer via tryptophanyl radical" evidence="18">
    <location>
        <position position="361"/>
    </location>
</feature>
<dbReference type="GO" id="GO:0000719">
    <property type="term" value="P:photoreactive repair"/>
    <property type="evidence" value="ECO:0007669"/>
    <property type="project" value="UniProtKB-ARBA"/>
</dbReference>
<dbReference type="AlphaFoldDB" id="A0A455TA81"/>
<dbReference type="InterPro" id="IPR036134">
    <property type="entry name" value="Crypto/Photolyase_FAD-like_sf"/>
</dbReference>
<dbReference type="FunFam" id="1.10.579.10:FF:000003">
    <property type="entry name" value="Deoxyribodipyrimidine photo-lyase"/>
    <property type="match status" value="1"/>
</dbReference>
<dbReference type="Proteomes" id="UP000317544">
    <property type="component" value="Chromosome"/>
</dbReference>
<keyword evidence="6 17" id="KW-0285">Flavoprotein</keyword>
<evidence type="ECO:0000256" key="4">
    <source>
        <dbReference type="ARBA" id="ARBA00013149"/>
    </source>
</evidence>
<dbReference type="PRINTS" id="PR00147">
    <property type="entry name" value="DNAPHOTLYASE"/>
</dbReference>
<evidence type="ECO:0000313" key="22">
    <source>
        <dbReference type="Proteomes" id="UP000317544"/>
    </source>
</evidence>
<dbReference type="Gene3D" id="1.10.579.10">
    <property type="entry name" value="DNA Cyclobutane Dipyrimidine Photolyase, subunit A, domain 3"/>
    <property type="match status" value="1"/>
</dbReference>
<comment type="subunit">
    <text evidence="3">Monomer.</text>
</comment>
<dbReference type="Gene3D" id="1.25.40.80">
    <property type="match status" value="1"/>
</dbReference>
<comment type="cofactor">
    <cofactor evidence="1">
        <name>(6R)-5,10-methylene-5,6,7,8-tetrahydrofolate</name>
        <dbReference type="ChEBI" id="CHEBI:15636"/>
    </cofactor>
</comment>
<feature type="binding site" evidence="17">
    <location>
        <position position="224"/>
    </location>
    <ligand>
        <name>FAD</name>
        <dbReference type="ChEBI" id="CHEBI:57692"/>
    </ligand>
</feature>
<keyword evidence="9 19" id="KW-0157">Chromophore</keyword>
<dbReference type="InterPro" id="IPR002081">
    <property type="entry name" value="Cryptochrome/DNA_photolyase_1"/>
</dbReference>
<evidence type="ECO:0000256" key="3">
    <source>
        <dbReference type="ARBA" id="ARBA00011245"/>
    </source>
</evidence>
<evidence type="ECO:0000256" key="15">
    <source>
        <dbReference type="ARBA" id="ARBA00059220"/>
    </source>
</evidence>